<dbReference type="Proteomes" id="UP000241074">
    <property type="component" value="Chromosome"/>
</dbReference>
<evidence type="ECO:0000256" key="3">
    <source>
        <dbReference type="ARBA" id="ARBA00023163"/>
    </source>
</evidence>
<dbReference type="AlphaFoldDB" id="A0A2P1PQN9"/>
<dbReference type="Pfam" id="PF12840">
    <property type="entry name" value="HTH_20"/>
    <property type="match status" value="1"/>
</dbReference>
<dbReference type="NCBIfam" id="NF033788">
    <property type="entry name" value="HTH_metalloreg"/>
    <property type="match status" value="1"/>
</dbReference>
<dbReference type="CDD" id="cd00090">
    <property type="entry name" value="HTH_ARSR"/>
    <property type="match status" value="1"/>
</dbReference>
<protein>
    <submittedName>
        <fullName evidence="5">Transcriptional regulator</fullName>
    </submittedName>
</protein>
<dbReference type="SUPFAM" id="SSF46785">
    <property type="entry name" value="Winged helix' DNA-binding domain"/>
    <property type="match status" value="1"/>
</dbReference>
<proteinExistence type="predicted"/>
<dbReference type="InterPro" id="IPR036390">
    <property type="entry name" value="WH_DNA-bd_sf"/>
</dbReference>
<feature type="domain" description="HTH arsR-type" evidence="4">
    <location>
        <begin position="1"/>
        <end position="95"/>
    </location>
</feature>
<accession>A0A2P1PQN9</accession>
<dbReference type="EMBL" id="CP027860">
    <property type="protein sequence ID" value="AVP97163.1"/>
    <property type="molecule type" value="Genomic_DNA"/>
</dbReference>
<evidence type="ECO:0000256" key="2">
    <source>
        <dbReference type="ARBA" id="ARBA00023125"/>
    </source>
</evidence>
<dbReference type="InterPro" id="IPR011991">
    <property type="entry name" value="ArsR-like_HTH"/>
</dbReference>
<reference evidence="5 6" key="2">
    <citation type="submission" date="2018-03" db="EMBL/GenBank/DDBJ databases">
        <authorList>
            <person name="Keele B.F."/>
        </authorList>
    </citation>
    <scope>NUCLEOTIDE SEQUENCE [LARGE SCALE GENOMIC DNA]</scope>
    <source>
        <strain evidence="5 6">D13</strain>
    </source>
</reference>
<dbReference type="RefSeq" id="WP_106891087.1">
    <property type="nucleotide sequence ID" value="NZ_CP027860.1"/>
</dbReference>
<gene>
    <name evidence="5" type="ORF">C7S18_08140</name>
</gene>
<dbReference type="GO" id="GO:0003677">
    <property type="term" value="F:DNA binding"/>
    <property type="evidence" value="ECO:0007669"/>
    <property type="project" value="UniProtKB-KW"/>
</dbReference>
<dbReference type="InterPro" id="IPR051011">
    <property type="entry name" value="Metal_resp_trans_reg"/>
</dbReference>
<dbReference type="InterPro" id="IPR001845">
    <property type="entry name" value="HTH_ArsR_DNA-bd_dom"/>
</dbReference>
<dbReference type="GO" id="GO:0003700">
    <property type="term" value="F:DNA-binding transcription factor activity"/>
    <property type="evidence" value="ECO:0007669"/>
    <property type="project" value="InterPro"/>
</dbReference>
<keyword evidence="1" id="KW-0805">Transcription regulation</keyword>
<reference evidence="5 6" key="1">
    <citation type="submission" date="2018-03" db="EMBL/GenBank/DDBJ databases">
        <title>Ahniella affigens gen. nov., sp. nov., a gammaproteobacterium isolated from sandy soil near a stream.</title>
        <authorList>
            <person name="Ko Y."/>
            <person name="Kim J.-H."/>
        </authorList>
    </citation>
    <scope>NUCLEOTIDE SEQUENCE [LARGE SCALE GENOMIC DNA]</scope>
    <source>
        <strain evidence="5 6">D13</strain>
    </source>
</reference>
<name>A0A2P1PQN9_9GAMM</name>
<organism evidence="5 6">
    <name type="scientific">Ahniella affigens</name>
    <dbReference type="NCBI Taxonomy" id="2021234"/>
    <lineage>
        <taxon>Bacteria</taxon>
        <taxon>Pseudomonadati</taxon>
        <taxon>Pseudomonadota</taxon>
        <taxon>Gammaproteobacteria</taxon>
        <taxon>Lysobacterales</taxon>
        <taxon>Rhodanobacteraceae</taxon>
        <taxon>Ahniella</taxon>
    </lineage>
</organism>
<sequence>MDTPLALAALSALSHESRLAAFRRLVEAGPAGMTVGDLRQTLGLPAATLTAHLNVLRQAQLVRDQREGRVIRVRANFDQMNALVAYLTANCCAGQIDCGVVPQCVPDPTGSDPAGHCSAC</sequence>
<dbReference type="InterPro" id="IPR036388">
    <property type="entry name" value="WH-like_DNA-bd_sf"/>
</dbReference>
<evidence type="ECO:0000259" key="4">
    <source>
        <dbReference type="PROSITE" id="PS50987"/>
    </source>
</evidence>
<keyword evidence="6" id="KW-1185">Reference proteome</keyword>
<keyword evidence="2" id="KW-0238">DNA-binding</keyword>
<dbReference type="OrthoDB" id="5297460at2"/>
<evidence type="ECO:0000313" key="5">
    <source>
        <dbReference type="EMBL" id="AVP97163.1"/>
    </source>
</evidence>
<dbReference type="SMART" id="SM00418">
    <property type="entry name" value="HTH_ARSR"/>
    <property type="match status" value="1"/>
</dbReference>
<dbReference type="Gene3D" id="1.10.10.10">
    <property type="entry name" value="Winged helix-like DNA-binding domain superfamily/Winged helix DNA-binding domain"/>
    <property type="match status" value="1"/>
</dbReference>
<keyword evidence="3" id="KW-0804">Transcription</keyword>
<evidence type="ECO:0000313" key="6">
    <source>
        <dbReference type="Proteomes" id="UP000241074"/>
    </source>
</evidence>
<dbReference type="PANTHER" id="PTHR43132">
    <property type="entry name" value="ARSENICAL RESISTANCE OPERON REPRESSOR ARSR-RELATED"/>
    <property type="match status" value="1"/>
</dbReference>
<dbReference type="PANTHER" id="PTHR43132:SF2">
    <property type="entry name" value="ARSENICAL RESISTANCE OPERON REPRESSOR ARSR-RELATED"/>
    <property type="match status" value="1"/>
</dbReference>
<dbReference type="KEGG" id="xba:C7S18_08140"/>
<dbReference type="PROSITE" id="PS50987">
    <property type="entry name" value="HTH_ARSR_2"/>
    <property type="match status" value="1"/>
</dbReference>
<evidence type="ECO:0000256" key="1">
    <source>
        <dbReference type="ARBA" id="ARBA00023015"/>
    </source>
</evidence>